<dbReference type="SUPFAM" id="SSF55729">
    <property type="entry name" value="Acyl-CoA N-acyltransferases (Nat)"/>
    <property type="match status" value="1"/>
</dbReference>
<dbReference type="OrthoDB" id="2019666at2759"/>
<dbReference type="InterPro" id="IPR016181">
    <property type="entry name" value="Acyl_CoA_acyltransferase"/>
</dbReference>
<dbReference type="Gene3D" id="3.40.630.30">
    <property type="match status" value="1"/>
</dbReference>
<evidence type="ECO:0000313" key="2">
    <source>
        <dbReference type="Proteomes" id="UP000664132"/>
    </source>
</evidence>
<sequence>MRDMYHSTKNITDEQVYEAAHFFSAIYGIWGQSAVENMGSPVKAGTRVKISPKLLWKKILPEGAENTYITTTRGTELLGIIFATRWMYKRDITVWVTQLCVHREHRNEGIAKSLLASLKTGNDYAVGILSPHPFSISAVARAFGKGVEDIDLGVMKLEAKDVMATCPVTYVRDAKLRGALLEDQPSDGTISCADTQFWVDHGEPDEALSVMKDKGVTWPLGFLPEGHEYLLLVKLESRVES</sequence>
<protein>
    <recommendedName>
        <fullName evidence="3">N-acetyltransferase domain-containing protein</fullName>
    </recommendedName>
</protein>
<keyword evidence="2" id="KW-1185">Reference proteome</keyword>
<proteinExistence type="predicted"/>
<accession>A0A8H7W558</accession>
<organism evidence="1 2">
    <name type="scientific">Cadophora malorum</name>
    <dbReference type="NCBI Taxonomy" id="108018"/>
    <lineage>
        <taxon>Eukaryota</taxon>
        <taxon>Fungi</taxon>
        <taxon>Dikarya</taxon>
        <taxon>Ascomycota</taxon>
        <taxon>Pezizomycotina</taxon>
        <taxon>Leotiomycetes</taxon>
        <taxon>Helotiales</taxon>
        <taxon>Ploettnerulaceae</taxon>
        <taxon>Cadophora</taxon>
    </lineage>
</organism>
<dbReference type="Proteomes" id="UP000664132">
    <property type="component" value="Unassembled WGS sequence"/>
</dbReference>
<comment type="caution">
    <text evidence="1">The sequence shown here is derived from an EMBL/GenBank/DDBJ whole genome shotgun (WGS) entry which is preliminary data.</text>
</comment>
<evidence type="ECO:0008006" key="3">
    <source>
        <dbReference type="Google" id="ProtNLM"/>
    </source>
</evidence>
<dbReference type="EMBL" id="JAFJYH010000498">
    <property type="protein sequence ID" value="KAG4411269.1"/>
    <property type="molecule type" value="Genomic_DNA"/>
</dbReference>
<dbReference type="CDD" id="cd04301">
    <property type="entry name" value="NAT_SF"/>
    <property type="match status" value="1"/>
</dbReference>
<evidence type="ECO:0000313" key="1">
    <source>
        <dbReference type="EMBL" id="KAG4411269.1"/>
    </source>
</evidence>
<reference evidence="1" key="1">
    <citation type="submission" date="2021-02" db="EMBL/GenBank/DDBJ databases">
        <title>Genome sequence Cadophora malorum strain M34.</title>
        <authorList>
            <person name="Stefanovic E."/>
            <person name="Vu D."/>
            <person name="Scully C."/>
            <person name="Dijksterhuis J."/>
            <person name="Roader J."/>
            <person name="Houbraken J."/>
        </authorList>
    </citation>
    <scope>NUCLEOTIDE SEQUENCE</scope>
    <source>
        <strain evidence="1">M34</strain>
    </source>
</reference>
<gene>
    <name evidence="1" type="ORF">IFR04_015595</name>
</gene>
<dbReference type="AlphaFoldDB" id="A0A8H7W558"/>
<name>A0A8H7W558_9HELO</name>